<dbReference type="GO" id="GO:0008270">
    <property type="term" value="F:zinc ion binding"/>
    <property type="evidence" value="ECO:0007669"/>
    <property type="project" value="UniProtKB-KW"/>
</dbReference>
<evidence type="ECO:0000256" key="4">
    <source>
        <dbReference type="PROSITE-ProRule" id="PRU00203"/>
    </source>
</evidence>
<dbReference type="InterPro" id="IPR000197">
    <property type="entry name" value="Znf_TAZ"/>
</dbReference>
<accession>A0A8X6GUD2</accession>
<keyword evidence="7" id="KW-1185">Reference proteome</keyword>
<evidence type="ECO:0000256" key="1">
    <source>
        <dbReference type="ARBA" id="ARBA00022723"/>
    </source>
</evidence>
<feature type="zinc finger region" description="TAZ-type" evidence="4">
    <location>
        <begin position="6"/>
        <end position="93"/>
    </location>
</feature>
<dbReference type="PROSITE" id="PS50134">
    <property type="entry name" value="ZF_TAZ"/>
    <property type="match status" value="1"/>
</dbReference>
<dbReference type="InterPro" id="IPR035898">
    <property type="entry name" value="TAZ_dom_sf"/>
</dbReference>
<evidence type="ECO:0000259" key="5">
    <source>
        <dbReference type="PROSITE" id="PS50134"/>
    </source>
</evidence>
<dbReference type="AlphaFoldDB" id="A0A8X6GUD2"/>
<keyword evidence="3 4" id="KW-0862">Zinc</keyword>
<dbReference type="Gene3D" id="1.20.1020.10">
    <property type="entry name" value="TAZ domain"/>
    <property type="match status" value="1"/>
</dbReference>
<keyword evidence="2 4" id="KW-0863">Zinc-finger</keyword>
<dbReference type="Pfam" id="PF02135">
    <property type="entry name" value="zf-TAZ"/>
    <property type="match status" value="1"/>
</dbReference>
<dbReference type="EMBL" id="BMAO01033490">
    <property type="protein sequence ID" value="GFQ89908.1"/>
    <property type="molecule type" value="Genomic_DNA"/>
</dbReference>
<name>A0A8X6GUD2_TRICU</name>
<organism evidence="6 7">
    <name type="scientific">Trichonephila clavata</name>
    <name type="common">Joro spider</name>
    <name type="synonym">Nephila clavata</name>
    <dbReference type="NCBI Taxonomy" id="2740835"/>
    <lineage>
        <taxon>Eukaryota</taxon>
        <taxon>Metazoa</taxon>
        <taxon>Ecdysozoa</taxon>
        <taxon>Arthropoda</taxon>
        <taxon>Chelicerata</taxon>
        <taxon>Arachnida</taxon>
        <taxon>Araneae</taxon>
        <taxon>Araneomorphae</taxon>
        <taxon>Entelegynae</taxon>
        <taxon>Araneoidea</taxon>
        <taxon>Nephilidae</taxon>
        <taxon>Trichonephila</taxon>
    </lineage>
</organism>
<dbReference type="SUPFAM" id="SSF57933">
    <property type="entry name" value="TAZ domain"/>
    <property type="match status" value="1"/>
</dbReference>
<dbReference type="OrthoDB" id="10428462at2759"/>
<evidence type="ECO:0000313" key="7">
    <source>
        <dbReference type="Proteomes" id="UP000887116"/>
    </source>
</evidence>
<gene>
    <name evidence="6" type="ORF">TNCT_515991</name>
</gene>
<protein>
    <recommendedName>
        <fullName evidence="5">TAZ-type domain-containing protein</fullName>
    </recommendedName>
</protein>
<proteinExistence type="predicted"/>
<evidence type="ECO:0000256" key="2">
    <source>
        <dbReference type="ARBA" id="ARBA00022771"/>
    </source>
</evidence>
<sequence>MNLPIDDDENGLVIRKGMDVTIFDPAYLDHASICDDMDCLSETCLILKTYFQHFSNCLSLDLCHRCQFFFGFVSRHALECRRDRCPTFFCERIKQIHMNMFLSKKECSEETKPGPSSSEPVYLEGCRKFRNLTEKLLSYIEEKKASFKNVRPKSSNKIIPDLSLVSPYISGISPSFSRDFEEDILAYSEFDLQHSTPSTSRDVSQDQGCTEFKCKRFKKEHIGDTIHSMDSSEF</sequence>
<dbReference type="Proteomes" id="UP000887116">
    <property type="component" value="Unassembled WGS sequence"/>
</dbReference>
<evidence type="ECO:0000256" key="3">
    <source>
        <dbReference type="ARBA" id="ARBA00022833"/>
    </source>
</evidence>
<feature type="domain" description="TAZ-type" evidence="5">
    <location>
        <begin position="6"/>
        <end position="93"/>
    </location>
</feature>
<reference evidence="6" key="1">
    <citation type="submission" date="2020-07" db="EMBL/GenBank/DDBJ databases">
        <title>Multicomponent nature underlies the extraordinary mechanical properties of spider dragline silk.</title>
        <authorList>
            <person name="Kono N."/>
            <person name="Nakamura H."/>
            <person name="Mori M."/>
            <person name="Yoshida Y."/>
            <person name="Ohtoshi R."/>
            <person name="Malay A.D."/>
            <person name="Moran D.A.P."/>
            <person name="Tomita M."/>
            <person name="Numata K."/>
            <person name="Arakawa K."/>
        </authorList>
    </citation>
    <scope>NUCLEOTIDE SEQUENCE</scope>
</reference>
<keyword evidence="1 4" id="KW-0479">Metal-binding</keyword>
<evidence type="ECO:0000313" key="6">
    <source>
        <dbReference type="EMBL" id="GFQ89908.1"/>
    </source>
</evidence>
<comment type="caution">
    <text evidence="6">The sequence shown here is derived from an EMBL/GenBank/DDBJ whole genome shotgun (WGS) entry which is preliminary data.</text>
</comment>